<dbReference type="InterPro" id="IPR027409">
    <property type="entry name" value="GroEL-like_apical_dom_sf"/>
</dbReference>
<dbReference type="GO" id="GO:0042026">
    <property type="term" value="P:protein refolding"/>
    <property type="evidence" value="ECO:0007669"/>
    <property type="project" value="InterPro"/>
</dbReference>
<dbReference type="GO" id="GO:0140662">
    <property type="term" value="F:ATP-dependent protein folding chaperone"/>
    <property type="evidence" value="ECO:0007669"/>
    <property type="project" value="InterPro"/>
</dbReference>
<evidence type="ECO:0000256" key="1">
    <source>
        <dbReference type="ARBA" id="ARBA00006607"/>
    </source>
</evidence>
<dbReference type="eggNOG" id="KOG0356">
    <property type="taxonomic scope" value="Eukaryota"/>
</dbReference>
<dbReference type="AlphaFoldDB" id="J7RQT4"/>
<evidence type="ECO:0000313" key="3">
    <source>
        <dbReference type="EMBL" id="CCK72178.1"/>
    </source>
</evidence>
<dbReference type="Proteomes" id="UP000006310">
    <property type="component" value="Chromosome 10"/>
</dbReference>
<keyword evidence="2" id="KW-0143">Chaperone</keyword>
<name>J7RQT4_HUIN7</name>
<dbReference type="OrthoDB" id="4056908at2759"/>
<reference evidence="4" key="2">
    <citation type="submission" date="2012-08" db="EMBL/GenBank/DDBJ databases">
        <title>Genome sequence of Kazachstania naganishii.</title>
        <authorList>
            <person name="Gordon J.L."/>
            <person name="Armisen D."/>
            <person name="Proux-Wera E."/>
            <person name="OhEigeartaigh S.S."/>
            <person name="Byrne K.P."/>
            <person name="Wolfe K.H."/>
        </authorList>
    </citation>
    <scope>NUCLEOTIDE SEQUENCE [LARGE SCALE GENOMIC DNA]</scope>
    <source>
        <strain evidence="4">ATCC MYA-139 / BCRC 22969 / CBS 8797 / CCRC 22969 / KCTC 17520 / NBRC 10181 / NCYC 3082</strain>
    </source>
</reference>
<sequence>MFISSRTVRTLRGIQCHTVRTVTTKYTVAQRLTADFCTKLQLTNEIKVLDKVLNAVSHNSSMLYKGKYRNTPQIIGAQDYGQLQHVANGLVESLERQDVLNSHWTGKTNIGKIALQLFLDCHKGNVTPLASSLTCSLLQQFLQYPYKSTVQGMINSLKKVQAFLHDNKLTINDSHDIDILISHLTHSPKDAKLVREVMQAVNYKLFSDDIVRVVRGKRTTDEIDISKGWKFTVGLLNESEPYLRSIDIPKNKLVSANEPLLVLVYDGTLREANKILPTLTYMNKVEKSLLLIVTDNCVGEALASITINNNRNKRKGSKVRTYVMRYNEKDNDGRSVQENTPLLDFLELPNHMRSVYSPEFSEMVPSTINAQQYFGSVESLKATTGEIFLYNSSHGNLSDDAHLRTTITVNVGGENEIEIDQRKHSLDNLVNNVLCHGLKDGFVPTYGIALVKCIPMLSASLEHIDGGRQIGDRLDARLGVDATLSSLPIVMESALTNMYGFDRFTATSLISQTVDNGKFTMAQLSLKGGAIDTLKTGALEPWNKMDATLNGIVNFFTLLSSCEVAVSRVFAKPSKTPRS</sequence>
<evidence type="ECO:0000313" key="4">
    <source>
        <dbReference type="Proteomes" id="UP000006310"/>
    </source>
</evidence>
<dbReference type="RefSeq" id="XP_022466423.1">
    <property type="nucleotide sequence ID" value="XM_022610092.1"/>
</dbReference>
<evidence type="ECO:0008006" key="5">
    <source>
        <dbReference type="Google" id="ProtNLM"/>
    </source>
</evidence>
<evidence type="ECO:0000256" key="2">
    <source>
        <dbReference type="ARBA" id="ARBA00023186"/>
    </source>
</evidence>
<dbReference type="PANTHER" id="PTHR45633">
    <property type="entry name" value="60 KDA HEAT SHOCK PROTEIN, MITOCHONDRIAL"/>
    <property type="match status" value="1"/>
</dbReference>
<dbReference type="KEGG" id="kng:KNAG_0J00960"/>
<dbReference type="OMA" id="PSKMCAD"/>
<dbReference type="InterPro" id="IPR001844">
    <property type="entry name" value="Cpn60/GroEL"/>
</dbReference>
<dbReference type="GO" id="GO:0005743">
    <property type="term" value="C:mitochondrial inner membrane"/>
    <property type="evidence" value="ECO:0007669"/>
    <property type="project" value="EnsemblFungi"/>
</dbReference>
<dbReference type="STRING" id="1071383.J7RQT4"/>
<dbReference type="EMBL" id="HE978323">
    <property type="protein sequence ID" value="CCK72178.1"/>
    <property type="molecule type" value="Genomic_DNA"/>
</dbReference>
<reference evidence="3 4" key="1">
    <citation type="journal article" date="2011" name="Proc. Natl. Acad. Sci. U.S.A.">
        <title>Evolutionary erosion of yeast sex chromosomes by mating-type switching accidents.</title>
        <authorList>
            <person name="Gordon J.L."/>
            <person name="Armisen D."/>
            <person name="Proux-Wera E."/>
            <person name="Oheigeartaigh S.S."/>
            <person name="Byrne K.P."/>
            <person name="Wolfe K.H."/>
        </authorList>
    </citation>
    <scope>NUCLEOTIDE SEQUENCE [LARGE SCALE GENOMIC DNA]</scope>
    <source>
        <strain evidence="4">ATCC MYA-139 / BCRC 22969 / CBS 8797 / CCRC 22969 / KCTC 17520 / NBRC 10181 / NCYC 3082</strain>
    </source>
</reference>
<dbReference type="GO" id="GO:0034553">
    <property type="term" value="P:mitochondrial respiratory chain complex II assembly"/>
    <property type="evidence" value="ECO:0007669"/>
    <property type="project" value="EnsemblFungi"/>
</dbReference>
<proteinExistence type="inferred from homology"/>
<keyword evidence="4" id="KW-1185">Reference proteome</keyword>
<protein>
    <recommendedName>
        <fullName evidence="5">Mitochondrial chaperone TCM62</fullName>
    </recommendedName>
</protein>
<accession>J7RQT4</accession>
<dbReference type="HOGENOM" id="CLU_485763_0_0_1"/>
<dbReference type="GeneID" id="34527933"/>
<comment type="similarity">
    <text evidence="1">Belongs to the chaperonin (HSP60) family.</text>
</comment>
<dbReference type="Gene3D" id="3.50.7.10">
    <property type="entry name" value="GroEL"/>
    <property type="match status" value="1"/>
</dbReference>
<dbReference type="SUPFAM" id="SSF52029">
    <property type="entry name" value="GroEL apical domain-like"/>
    <property type="match status" value="1"/>
</dbReference>
<organism evidence="3 4">
    <name type="scientific">Huiozyma naganishii (strain ATCC MYA-139 / BCRC 22969 / CBS 8797 / KCTC 17520 / NBRC 10181 / NCYC 3082 / Yp74L-3)</name>
    <name type="common">Yeast</name>
    <name type="synonym">Kazachstania naganishii</name>
    <dbReference type="NCBI Taxonomy" id="1071383"/>
    <lineage>
        <taxon>Eukaryota</taxon>
        <taxon>Fungi</taxon>
        <taxon>Dikarya</taxon>
        <taxon>Ascomycota</taxon>
        <taxon>Saccharomycotina</taxon>
        <taxon>Saccharomycetes</taxon>
        <taxon>Saccharomycetales</taxon>
        <taxon>Saccharomycetaceae</taxon>
        <taxon>Huiozyma</taxon>
    </lineage>
</organism>
<gene>
    <name evidence="3" type="primary">KNAG0J00960</name>
    <name evidence="3" type="ordered locus">KNAG_0J00960</name>
</gene>